<dbReference type="Proteomes" id="UP000007799">
    <property type="component" value="Unassembled WGS sequence"/>
</dbReference>
<dbReference type="InterPro" id="IPR029382">
    <property type="entry name" value="NCU-G1"/>
</dbReference>
<reference evidence="13" key="1">
    <citation type="submission" date="2009-08" db="EMBL/GenBank/DDBJ databases">
        <title>Annotation of Salpingoeca rosetta.</title>
        <authorList>
            <consortium name="The Broad Institute Genome Sequencing Platform"/>
            <person name="Russ C."/>
            <person name="Cuomo C."/>
            <person name="Burger G."/>
            <person name="Gray M.W."/>
            <person name="Holland P.W.H."/>
            <person name="King N."/>
            <person name="Lang F.B.F."/>
            <person name="Roger A.J."/>
            <person name="Ruiz-Trillo I."/>
            <person name="Young S.K."/>
            <person name="Zeng Q."/>
            <person name="Gargeya S."/>
            <person name="Alvarado L."/>
            <person name="Berlin A."/>
            <person name="Chapman S.B."/>
            <person name="Chen Z."/>
            <person name="Freedman E."/>
            <person name="Gellesch M."/>
            <person name="Goldberg J."/>
            <person name="Griggs A."/>
            <person name="Gujja S."/>
            <person name="Heilman E."/>
            <person name="Heiman D."/>
            <person name="Howarth C."/>
            <person name="Mehta T."/>
            <person name="Neiman D."/>
            <person name="Pearson M."/>
            <person name="Roberts A."/>
            <person name="Saif S."/>
            <person name="Shea T."/>
            <person name="Shenoy N."/>
            <person name="Sisk P."/>
            <person name="Stolte C."/>
            <person name="Sykes S."/>
            <person name="White J."/>
            <person name="Yandava C."/>
            <person name="Haas B."/>
            <person name="Nusbaum C."/>
            <person name="Birren B."/>
        </authorList>
    </citation>
    <scope>NUCLEOTIDE SEQUENCE [LARGE SCALE GENOMIC DNA]</scope>
    <source>
        <strain evidence="13">ATCC 50818</strain>
    </source>
</reference>
<evidence type="ECO:0008006" key="15">
    <source>
        <dbReference type="Google" id="ProtNLM"/>
    </source>
</evidence>
<evidence type="ECO:0000256" key="1">
    <source>
        <dbReference type="ARBA" id="ARBA00010599"/>
    </source>
</evidence>
<keyword evidence="6" id="KW-0325">Glycoprotein</keyword>
<comment type="subcellular location">
    <subcellularLocation>
        <location evidence="9">Lysosome membrane</location>
        <topology evidence="9">Single-pass type I membrane protein</topology>
        <orientation evidence="9">Lumenal side</orientation>
    </subcellularLocation>
</comment>
<dbReference type="GeneID" id="16071355"/>
<evidence type="ECO:0000313" key="14">
    <source>
        <dbReference type="Proteomes" id="UP000007799"/>
    </source>
</evidence>
<dbReference type="RefSeq" id="XP_004990792.1">
    <property type="nucleotide sequence ID" value="XM_004990735.1"/>
</dbReference>
<evidence type="ECO:0000256" key="8">
    <source>
        <dbReference type="ARBA" id="ARBA00024176"/>
    </source>
</evidence>
<keyword evidence="14" id="KW-1185">Reference proteome</keyword>
<dbReference type="InParanoid" id="F2UJ04"/>
<evidence type="ECO:0000256" key="9">
    <source>
        <dbReference type="ARBA" id="ARBA00024189"/>
    </source>
</evidence>
<sequence>MRVCVLVVTAVVALATCTQATTQVYQPCAGQADAVLLAQPGVPSQYVFTWSGVGLPTFGITSFKQPVDAKDFSVNCSRLAEGYVSDVVVTPAGVEDHQSTTLASLIEFSGPTLDKGEFVRRTILDTLTFKPVNMTSSSATLVSTDNLIAVTMEVNTKSGISKTNPHNFFATNSFSVDLVISGYTYNSTKSRLAMEIVTTTLERSVVRIEQSRDINDEYSPSIFRRTTLQSTDNTGANEAHHAWKPVVFGNTTRKSTNMTVSFIGELAALDYSPANTYPQHIITASYDGARTAMNVVNVTFSTKGDKATAEKIIAWGSIVGPGKPFVPAMSTTLLATNITSYGVTIFAFIAGSIYLLVLRATRATHSSQTV</sequence>
<keyword evidence="3 12" id="KW-0732">Signal</keyword>
<feature type="signal peptide" evidence="12">
    <location>
        <begin position="1"/>
        <end position="20"/>
    </location>
</feature>
<dbReference type="KEGG" id="sre:PTSG_07293"/>
<dbReference type="AlphaFoldDB" id="F2UJ04"/>
<organism evidence="14">
    <name type="scientific">Salpingoeca rosetta (strain ATCC 50818 / BSB-021)</name>
    <dbReference type="NCBI Taxonomy" id="946362"/>
    <lineage>
        <taxon>Eukaryota</taxon>
        <taxon>Choanoflagellata</taxon>
        <taxon>Craspedida</taxon>
        <taxon>Salpingoecidae</taxon>
        <taxon>Salpingoeca</taxon>
    </lineage>
</organism>
<evidence type="ECO:0000256" key="3">
    <source>
        <dbReference type="ARBA" id="ARBA00022729"/>
    </source>
</evidence>
<protein>
    <recommendedName>
        <fullName evidence="15">DOMON domain-containing protein</fullName>
    </recommendedName>
</protein>
<keyword evidence="7" id="KW-0458">Lysosome</keyword>
<evidence type="ECO:0000256" key="4">
    <source>
        <dbReference type="ARBA" id="ARBA00022989"/>
    </source>
</evidence>
<evidence type="ECO:0000256" key="12">
    <source>
        <dbReference type="SAM" id="SignalP"/>
    </source>
</evidence>
<feature type="chain" id="PRO_5003287717" description="DOMON domain-containing protein" evidence="12">
    <location>
        <begin position="21"/>
        <end position="370"/>
    </location>
</feature>
<dbReference type="EMBL" id="GL832976">
    <property type="protein sequence ID" value="EGD76952.1"/>
    <property type="molecule type" value="Genomic_DNA"/>
</dbReference>
<keyword evidence="4 11" id="KW-1133">Transmembrane helix</keyword>
<feature type="transmembrane region" description="Helical" evidence="11">
    <location>
        <begin position="338"/>
        <end position="358"/>
    </location>
</feature>
<evidence type="ECO:0000256" key="5">
    <source>
        <dbReference type="ARBA" id="ARBA00023136"/>
    </source>
</evidence>
<evidence type="ECO:0000256" key="10">
    <source>
        <dbReference type="ARBA" id="ARBA00044960"/>
    </source>
</evidence>
<evidence type="ECO:0000256" key="6">
    <source>
        <dbReference type="ARBA" id="ARBA00023180"/>
    </source>
</evidence>
<name>F2UJ04_SALR5</name>
<keyword evidence="5 11" id="KW-0472">Membrane</keyword>
<dbReference type="GO" id="GO:0005765">
    <property type="term" value="C:lysosomal membrane"/>
    <property type="evidence" value="ECO:0007669"/>
    <property type="project" value="UniProtKB-SubCell"/>
</dbReference>
<dbReference type="PANTHER" id="PTHR31981">
    <property type="entry name" value="GLYCOSYLATED LYSOSOMAL MEMBRANE PROTEIN"/>
    <property type="match status" value="1"/>
</dbReference>
<comment type="subunit">
    <text evidence="10">Interacts (via lumenal domain) with lysosomal protein MFSD1; the interaction starts while both proteins are still in the endoplasmic reticulum and is required for stabilization of MFSD1 in lysosomes but has no direct effect on its targeting to lysosomes or transporter activity.</text>
</comment>
<dbReference type="OrthoDB" id="6264340at2759"/>
<evidence type="ECO:0000256" key="11">
    <source>
        <dbReference type="SAM" id="Phobius"/>
    </source>
</evidence>
<comment type="similarity">
    <text evidence="1">Belongs to the GLMP family.</text>
</comment>
<evidence type="ECO:0000313" key="13">
    <source>
        <dbReference type="EMBL" id="EGD76952.1"/>
    </source>
</evidence>
<comment type="function">
    <text evidence="8">Required to protect lysosomal transporter MFSD1 from lysosomal proteolysis and for MFSD1 lysosomal localization.</text>
</comment>
<keyword evidence="2 11" id="KW-0812">Transmembrane</keyword>
<dbReference type="PANTHER" id="PTHR31981:SF1">
    <property type="entry name" value="GLYCOSYLATED LYSOSOMAL MEMBRANE PROTEIN"/>
    <property type="match status" value="1"/>
</dbReference>
<accession>F2UJ04</accession>
<dbReference type="Pfam" id="PF15065">
    <property type="entry name" value="NCU-G1"/>
    <property type="match status" value="1"/>
</dbReference>
<evidence type="ECO:0000256" key="2">
    <source>
        <dbReference type="ARBA" id="ARBA00022692"/>
    </source>
</evidence>
<gene>
    <name evidence="13" type="ORF">PTSG_07293</name>
</gene>
<proteinExistence type="inferred from homology"/>
<evidence type="ECO:0000256" key="7">
    <source>
        <dbReference type="ARBA" id="ARBA00023228"/>
    </source>
</evidence>